<organism evidence="1 2">
    <name type="scientific">Agrococcus casei LMG 22410</name>
    <dbReference type="NCBI Taxonomy" id="1255656"/>
    <lineage>
        <taxon>Bacteria</taxon>
        <taxon>Bacillati</taxon>
        <taxon>Actinomycetota</taxon>
        <taxon>Actinomycetes</taxon>
        <taxon>Micrococcales</taxon>
        <taxon>Microbacteriaceae</taxon>
        <taxon>Agrococcus</taxon>
    </lineage>
</organism>
<proteinExistence type="predicted"/>
<reference evidence="1 2" key="1">
    <citation type="submission" date="2017-02" db="EMBL/GenBank/DDBJ databases">
        <authorList>
            <person name="Peterson S.W."/>
        </authorList>
    </citation>
    <scope>NUCLEOTIDE SEQUENCE [LARGE SCALE GENOMIC DNA]</scope>
    <source>
        <strain evidence="1 2">LMG 22410</strain>
    </source>
</reference>
<sequence>MWFGAKHSRVAYLKADLDAFLAEHRSTGASDDIAAAIAAGKAAGKKLAETPLTEEQKALLGTLISPLKSLAVSGGASA</sequence>
<keyword evidence="2" id="KW-1185">Reference proteome</keyword>
<dbReference type="EMBL" id="FUHU01000044">
    <property type="protein sequence ID" value="SJM67489.1"/>
    <property type="molecule type" value="Genomic_DNA"/>
</dbReference>
<evidence type="ECO:0000313" key="2">
    <source>
        <dbReference type="Proteomes" id="UP000195787"/>
    </source>
</evidence>
<dbReference type="Proteomes" id="UP000195787">
    <property type="component" value="Unassembled WGS sequence"/>
</dbReference>
<accession>A0A1R4GH36</accession>
<evidence type="ECO:0000313" key="1">
    <source>
        <dbReference type="EMBL" id="SJM67489.1"/>
    </source>
</evidence>
<dbReference type="AlphaFoldDB" id="A0A1R4GH36"/>
<protein>
    <submittedName>
        <fullName evidence="1">Uncharacterized protein</fullName>
    </submittedName>
</protein>
<gene>
    <name evidence="1" type="ORF">CZ674_11995</name>
</gene>
<name>A0A1R4GH36_9MICO</name>